<accession>A0A3P7D6K1</accession>
<evidence type="ECO:0000313" key="3">
    <source>
        <dbReference type="Proteomes" id="UP000275846"/>
    </source>
</evidence>
<dbReference type="PANTHER" id="PTHR11999:SF70">
    <property type="entry name" value="MIP05841P"/>
    <property type="match status" value="1"/>
</dbReference>
<protein>
    <submittedName>
        <fullName evidence="2">Uncharacterized protein</fullName>
    </submittedName>
</protein>
<evidence type="ECO:0000256" key="1">
    <source>
        <dbReference type="ARBA" id="ARBA00022793"/>
    </source>
</evidence>
<gene>
    <name evidence="2" type="ORF">SSLN_LOCUS14311</name>
</gene>
<evidence type="ECO:0000313" key="2">
    <source>
        <dbReference type="EMBL" id="VDM00697.1"/>
    </source>
</evidence>
<dbReference type="OrthoDB" id="639767at2759"/>
<name>A0A3P7D6K1_SCHSO</name>
<keyword evidence="3" id="KW-1185">Reference proteome</keyword>
<dbReference type="SUPFAM" id="SSF53383">
    <property type="entry name" value="PLP-dependent transferases"/>
    <property type="match status" value="1"/>
</dbReference>
<dbReference type="InterPro" id="IPR010977">
    <property type="entry name" value="Aromatic_deC"/>
</dbReference>
<dbReference type="EMBL" id="UYSU01038845">
    <property type="protein sequence ID" value="VDM00697.1"/>
    <property type="molecule type" value="Genomic_DNA"/>
</dbReference>
<dbReference type="Gene3D" id="3.90.1150.10">
    <property type="entry name" value="Aspartate Aminotransferase, domain 1"/>
    <property type="match status" value="1"/>
</dbReference>
<keyword evidence="1" id="KW-0456">Lyase</keyword>
<dbReference type="InterPro" id="IPR015424">
    <property type="entry name" value="PyrdxlP-dep_Trfase"/>
</dbReference>
<dbReference type="GO" id="GO:0016831">
    <property type="term" value="F:carboxy-lyase activity"/>
    <property type="evidence" value="ECO:0007669"/>
    <property type="project" value="UniProtKB-KW"/>
</dbReference>
<dbReference type="PANTHER" id="PTHR11999">
    <property type="entry name" value="GROUP II PYRIDOXAL-5-PHOSPHATE DECARBOXYLASE"/>
    <property type="match status" value="1"/>
</dbReference>
<dbReference type="Proteomes" id="UP000275846">
    <property type="component" value="Unassembled WGS sequence"/>
</dbReference>
<dbReference type="InterPro" id="IPR015422">
    <property type="entry name" value="PyrdxlP-dep_Trfase_small"/>
</dbReference>
<sequence>MMNFDLSIVWLKNAQSFVKAFTVDASYLQHAKLGKMPDFRVRFVPLSPHVKMAHYLEHLLVSDGRFEIVGEVTLGLVCFRIKVTQSRKQILLK</sequence>
<dbReference type="STRING" id="70667.A0A3P7D6K1"/>
<dbReference type="AlphaFoldDB" id="A0A3P7D6K1"/>
<proteinExistence type="predicted"/>
<reference evidence="2 3" key="1">
    <citation type="submission" date="2018-11" db="EMBL/GenBank/DDBJ databases">
        <authorList>
            <consortium name="Pathogen Informatics"/>
        </authorList>
    </citation>
    <scope>NUCLEOTIDE SEQUENCE [LARGE SCALE GENOMIC DNA]</scope>
    <source>
        <strain evidence="2 3">NST_G2</strain>
    </source>
</reference>
<organism evidence="2 3">
    <name type="scientific">Schistocephalus solidus</name>
    <name type="common">Tapeworm</name>
    <dbReference type="NCBI Taxonomy" id="70667"/>
    <lineage>
        <taxon>Eukaryota</taxon>
        <taxon>Metazoa</taxon>
        <taxon>Spiralia</taxon>
        <taxon>Lophotrochozoa</taxon>
        <taxon>Platyhelminthes</taxon>
        <taxon>Cestoda</taxon>
        <taxon>Eucestoda</taxon>
        <taxon>Diphyllobothriidea</taxon>
        <taxon>Diphyllobothriidae</taxon>
        <taxon>Schistocephalus</taxon>
    </lineage>
</organism>
<keyword evidence="1" id="KW-0210">Decarboxylase</keyword>
<dbReference type="GO" id="GO:0005737">
    <property type="term" value="C:cytoplasm"/>
    <property type="evidence" value="ECO:0007669"/>
    <property type="project" value="TreeGrafter"/>
</dbReference>